<sequence>MLEVCIDSLESAINAIHGGADEIEVCSSLTEGGLTPSPGLVKEIVEMRAKVNVMIRCRTGSDFHYSEQEMDTMLSDVEVFKAYGVDRFVFGALTDSQDIDEKNCEKIRNKAGGVPLTFHRAFDVCTDPLSAVNKIAALGFSRLLTSGQKASANDVEAVQLITALNGSFGDKIEIMPGAGVTVENAKNFIDIGCKIVHSSCKRIRYLPQIKNGLSMGTSDSEHVFVTDETIVKKMKEVLSSI</sequence>
<protein>
    <recommendedName>
        <fullName evidence="2">Copper homeostasis protein cutC homolog</fullName>
    </recommendedName>
</protein>
<dbReference type="PANTHER" id="PTHR12598">
    <property type="entry name" value="COPPER HOMEOSTASIS PROTEIN CUTC"/>
    <property type="match status" value="1"/>
</dbReference>
<dbReference type="InterPro" id="IPR036822">
    <property type="entry name" value="CutC-like_dom_sf"/>
</dbReference>
<dbReference type="AlphaFoldDB" id="A0A2H1WUY5"/>
<proteinExistence type="inferred from homology"/>
<evidence type="ECO:0000313" key="3">
    <source>
        <dbReference type="EMBL" id="SOQ56870.1"/>
    </source>
</evidence>
<dbReference type="InterPro" id="IPR005627">
    <property type="entry name" value="CutC-like"/>
</dbReference>
<dbReference type="Pfam" id="PF03932">
    <property type="entry name" value="CutC"/>
    <property type="match status" value="1"/>
</dbReference>
<name>A0A2H1WUY5_SPOFR</name>
<organism evidence="3">
    <name type="scientific">Spodoptera frugiperda</name>
    <name type="common">Fall armyworm</name>
    <dbReference type="NCBI Taxonomy" id="7108"/>
    <lineage>
        <taxon>Eukaryota</taxon>
        <taxon>Metazoa</taxon>
        <taxon>Ecdysozoa</taxon>
        <taxon>Arthropoda</taxon>
        <taxon>Hexapoda</taxon>
        <taxon>Insecta</taxon>
        <taxon>Pterygota</taxon>
        <taxon>Neoptera</taxon>
        <taxon>Endopterygota</taxon>
        <taxon>Lepidoptera</taxon>
        <taxon>Glossata</taxon>
        <taxon>Ditrysia</taxon>
        <taxon>Noctuoidea</taxon>
        <taxon>Noctuidae</taxon>
        <taxon>Amphipyrinae</taxon>
        <taxon>Spodoptera</taxon>
    </lineage>
</organism>
<dbReference type="PANTHER" id="PTHR12598:SF0">
    <property type="entry name" value="COPPER HOMEOSTASIS PROTEIN CUTC HOMOLOG"/>
    <property type="match status" value="1"/>
</dbReference>
<dbReference type="SUPFAM" id="SSF110395">
    <property type="entry name" value="CutC-like"/>
    <property type="match status" value="1"/>
</dbReference>
<dbReference type="GO" id="GO:0005507">
    <property type="term" value="F:copper ion binding"/>
    <property type="evidence" value="ECO:0007669"/>
    <property type="project" value="TreeGrafter"/>
</dbReference>
<evidence type="ECO:0000256" key="2">
    <source>
        <dbReference type="ARBA" id="ARBA00019014"/>
    </source>
</evidence>
<gene>
    <name evidence="3" type="ORF">SFRICE_009151</name>
</gene>
<dbReference type="HAMAP" id="MF_00795">
    <property type="entry name" value="CutC"/>
    <property type="match status" value="1"/>
</dbReference>
<accession>A0A2H1WUY5</accession>
<dbReference type="EMBL" id="ODYU01011249">
    <property type="protein sequence ID" value="SOQ56870.1"/>
    <property type="molecule type" value="Genomic_DNA"/>
</dbReference>
<reference evidence="3" key="1">
    <citation type="submission" date="2016-07" db="EMBL/GenBank/DDBJ databases">
        <authorList>
            <person name="Bretaudeau A."/>
        </authorList>
    </citation>
    <scope>NUCLEOTIDE SEQUENCE</scope>
    <source>
        <strain evidence="3">Rice</strain>
        <tissue evidence="3">Whole body</tissue>
    </source>
</reference>
<evidence type="ECO:0000256" key="1">
    <source>
        <dbReference type="ARBA" id="ARBA00007768"/>
    </source>
</evidence>
<dbReference type="Gene3D" id="3.20.20.380">
    <property type="entry name" value="Copper homeostasis (CutC) domain"/>
    <property type="match status" value="1"/>
</dbReference>
<comment type="similarity">
    <text evidence="1">Belongs to the CutC family.</text>
</comment>